<comment type="caution">
    <text evidence="1">The sequence shown here is derived from an EMBL/GenBank/DDBJ whole genome shotgun (WGS) entry which is preliminary data.</text>
</comment>
<organism evidence="1 2">
    <name type="scientific">Lasiosphaeria miniovina</name>
    <dbReference type="NCBI Taxonomy" id="1954250"/>
    <lineage>
        <taxon>Eukaryota</taxon>
        <taxon>Fungi</taxon>
        <taxon>Dikarya</taxon>
        <taxon>Ascomycota</taxon>
        <taxon>Pezizomycotina</taxon>
        <taxon>Sordariomycetes</taxon>
        <taxon>Sordariomycetidae</taxon>
        <taxon>Sordariales</taxon>
        <taxon>Lasiosphaeriaceae</taxon>
        <taxon>Lasiosphaeria</taxon>
    </lineage>
</organism>
<proteinExistence type="predicted"/>
<evidence type="ECO:0000313" key="1">
    <source>
        <dbReference type="EMBL" id="KAK0710167.1"/>
    </source>
</evidence>
<feature type="non-terminal residue" evidence="1">
    <location>
        <position position="70"/>
    </location>
</feature>
<name>A0AA40DR37_9PEZI</name>
<protein>
    <submittedName>
        <fullName evidence="1">Uncharacterized protein</fullName>
    </submittedName>
</protein>
<feature type="non-terminal residue" evidence="1">
    <location>
        <position position="1"/>
    </location>
</feature>
<gene>
    <name evidence="1" type="ORF">B0T26DRAFT_601764</name>
</gene>
<dbReference type="Gene3D" id="1.10.340.70">
    <property type="match status" value="1"/>
</dbReference>
<dbReference type="EMBL" id="JAUIRO010000006">
    <property type="protein sequence ID" value="KAK0710167.1"/>
    <property type="molecule type" value="Genomic_DNA"/>
</dbReference>
<dbReference type="AlphaFoldDB" id="A0AA40DR37"/>
<dbReference type="Proteomes" id="UP001172101">
    <property type="component" value="Unassembled WGS sequence"/>
</dbReference>
<reference evidence="1" key="1">
    <citation type="submission" date="2023-06" db="EMBL/GenBank/DDBJ databases">
        <title>Genome-scale phylogeny and comparative genomics of the fungal order Sordariales.</title>
        <authorList>
            <consortium name="Lawrence Berkeley National Laboratory"/>
            <person name="Hensen N."/>
            <person name="Bonometti L."/>
            <person name="Westerberg I."/>
            <person name="Brannstrom I.O."/>
            <person name="Guillou S."/>
            <person name="Cros-Aarteil S."/>
            <person name="Calhoun S."/>
            <person name="Haridas S."/>
            <person name="Kuo A."/>
            <person name="Mondo S."/>
            <person name="Pangilinan J."/>
            <person name="Riley R."/>
            <person name="LaButti K."/>
            <person name="Andreopoulos B."/>
            <person name="Lipzen A."/>
            <person name="Chen C."/>
            <person name="Yanf M."/>
            <person name="Daum C."/>
            <person name="Ng V."/>
            <person name="Clum A."/>
            <person name="Steindorff A."/>
            <person name="Ohm R."/>
            <person name="Martin F."/>
            <person name="Silar P."/>
            <person name="Natvig D."/>
            <person name="Lalanne C."/>
            <person name="Gautier V."/>
            <person name="Ament-velasquez S.L."/>
            <person name="Kruys A."/>
            <person name="Hutchinson M.I."/>
            <person name="Powell A.J."/>
            <person name="Barry K."/>
            <person name="Miller A.N."/>
            <person name="Grigoriev I.V."/>
            <person name="Debuchy R."/>
            <person name="Gladieux P."/>
            <person name="Thoren M.H."/>
            <person name="Johannesson H."/>
        </authorList>
    </citation>
    <scope>NUCLEOTIDE SEQUENCE</scope>
    <source>
        <strain evidence="1">SMH2392-1A</strain>
    </source>
</reference>
<dbReference type="GeneID" id="85319020"/>
<accession>A0AA40DR37</accession>
<dbReference type="RefSeq" id="XP_060293471.1">
    <property type="nucleotide sequence ID" value="XM_060435750.1"/>
</dbReference>
<evidence type="ECO:0000313" key="2">
    <source>
        <dbReference type="Proteomes" id="UP001172101"/>
    </source>
</evidence>
<keyword evidence="2" id="KW-1185">Reference proteome</keyword>
<sequence length="70" mass="7743">IDEIMKAPPSSGDAATFFRPGYPFVITDGGLLFNIRPDGTRSLCIPHNLIGEVLAEVHDEKHHFGKNRIL</sequence>